<proteinExistence type="predicted"/>
<name>A0A432WQ88_9GAMM</name>
<comment type="caution">
    <text evidence="2">The sequence shown here is derived from an EMBL/GenBank/DDBJ whole genome shotgun (WGS) entry which is preliminary data.</text>
</comment>
<evidence type="ECO:0000313" key="3">
    <source>
        <dbReference type="Proteomes" id="UP000286934"/>
    </source>
</evidence>
<accession>A0A432WQ88</accession>
<evidence type="ECO:0000256" key="1">
    <source>
        <dbReference type="SAM" id="SignalP"/>
    </source>
</evidence>
<feature type="signal peptide" evidence="1">
    <location>
        <begin position="1"/>
        <end position="24"/>
    </location>
</feature>
<protein>
    <submittedName>
        <fullName evidence="2">Uncharacterized protein</fullName>
    </submittedName>
</protein>
<reference evidence="3" key="1">
    <citation type="journal article" date="2018" name="Front. Microbiol.">
        <title>Genome-Based Analysis Reveals the Taxonomy and Diversity of the Family Idiomarinaceae.</title>
        <authorList>
            <person name="Liu Y."/>
            <person name="Lai Q."/>
            <person name="Shao Z."/>
        </authorList>
    </citation>
    <scope>NUCLEOTIDE SEQUENCE [LARGE SCALE GENOMIC DNA]</scope>
    <source>
        <strain evidence="3">AIS</strain>
    </source>
</reference>
<keyword evidence="3" id="KW-1185">Reference proteome</keyword>
<dbReference type="EMBL" id="PIPP01000005">
    <property type="protein sequence ID" value="RUO35954.1"/>
    <property type="molecule type" value="Genomic_DNA"/>
</dbReference>
<organism evidence="2 3">
    <name type="scientific">Aliidiomarina shirensis</name>
    <dbReference type="NCBI Taxonomy" id="1048642"/>
    <lineage>
        <taxon>Bacteria</taxon>
        <taxon>Pseudomonadati</taxon>
        <taxon>Pseudomonadota</taxon>
        <taxon>Gammaproteobacteria</taxon>
        <taxon>Alteromonadales</taxon>
        <taxon>Idiomarinaceae</taxon>
        <taxon>Aliidiomarina</taxon>
    </lineage>
</organism>
<dbReference type="RefSeq" id="WP_126808380.1">
    <property type="nucleotide sequence ID" value="NZ_PIPP01000005.1"/>
</dbReference>
<gene>
    <name evidence="2" type="ORF">CWE13_10430</name>
</gene>
<dbReference type="AlphaFoldDB" id="A0A432WQ88"/>
<evidence type="ECO:0000313" key="2">
    <source>
        <dbReference type="EMBL" id="RUO35954.1"/>
    </source>
</evidence>
<sequence length="61" mass="6500">MFKKSAVYVAVSVLMGLNYSSPVASDNENFYQFLNGVSWGTTAQGRDQCDTSSGVGCNTVP</sequence>
<dbReference type="Proteomes" id="UP000286934">
    <property type="component" value="Unassembled WGS sequence"/>
</dbReference>
<keyword evidence="1" id="KW-0732">Signal</keyword>
<feature type="chain" id="PRO_5019116988" evidence="1">
    <location>
        <begin position="25"/>
        <end position="61"/>
    </location>
</feature>